<organism evidence="2 3">
    <name type="scientific">Trichogramma brassicae</name>
    <dbReference type="NCBI Taxonomy" id="86971"/>
    <lineage>
        <taxon>Eukaryota</taxon>
        <taxon>Metazoa</taxon>
        <taxon>Ecdysozoa</taxon>
        <taxon>Arthropoda</taxon>
        <taxon>Hexapoda</taxon>
        <taxon>Insecta</taxon>
        <taxon>Pterygota</taxon>
        <taxon>Neoptera</taxon>
        <taxon>Endopterygota</taxon>
        <taxon>Hymenoptera</taxon>
        <taxon>Apocrita</taxon>
        <taxon>Proctotrupomorpha</taxon>
        <taxon>Chalcidoidea</taxon>
        <taxon>Trichogrammatidae</taxon>
        <taxon>Trichogramma</taxon>
    </lineage>
</organism>
<feature type="domain" description="Endonuclease/exonuclease/phosphatase" evidence="1">
    <location>
        <begin position="7"/>
        <end position="61"/>
    </location>
</feature>
<dbReference type="GO" id="GO:0003824">
    <property type="term" value="F:catalytic activity"/>
    <property type="evidence" value="ECO:0007669"/>
    <property type="project" value="InterPro"/>
</dbReference>
<sequence length="160" mass="17691">MLLDAISPLDVLLLNTASRPTFVGSQGGSVIDLTFTSDTLSERVKFWRVSDAYTGSDHHAIVFEILPVENRRSNPAPAGRRKWSARTMDRDCFGEMMSSVEVRSACPERMADELMFALTRACDASMAGMPGDSLSERVVVPTRLPDERTSPWHAGICTWP</sequence>
<dbReference type="Proteomes" id="UP000479190">
    <property type="component" value="Unassembled WGS sequence"/>
</dbReference>
<proteinExistence type="predicted"/>
<evidence type="ECO:0000259" key="1">
    <source>
        <dbReference type="Pfam" id="PF14529"/>
    </source>
</evidence>
<evidence type="ECO:0000313" key="3">
    <source>
        <dbReference type="Proteomes" id="UP000479190"/>
    </source>
</evidence>
<dbReference type="InterPro" id="IPR005135">
    <property type="entry name" value="Endo/exonuclease/phosphatase"/>
</dbReference>
<protein>
    <recommendedName>
        <fullName evidence="1">Endonuclease/exonuclease/phosphatase domain-containing protein</fullName>
    </recommendedName>
</protein>
<accession>A0A6H5I2B2</accession>
<dbReference type="Pfam" id="PF14529">
    <property type="entry name" value="Exo_endo_phos_2"/>
    <property type="match status" value="1"/>
</dbReference>
<reference evidence="2 3" key="1">
    <citation type="submission" date="2020-02" db="EMBL/GenBank/DDBJ databases">
        <authorList>
            <person name="Ferguson B K."/>
        </authorList>
    </citation>
    <scope>NUCLEOTIDE SEQUENCE [LARGE SCALE GENOMIC DNA]</scope>
</reference>
<dbReference type="OrthoDB" id="7551843at2759"/>
<dbReference type="AlphaFoldDB" id="A0A6H5I2B2"/>
<gene>
    <name evidence="2" type="ORF">TBRA_LOCUS2660</name>
</gene>
<dbReference type="InterPro" id="IPR036691">
    <property type="entry name" value="Endo/exonu/phosph_ase_sf"/>
</dbReference>
<dbReference type="SUPFAM" id="SSF56219">
    <property type="entry name" value="DNase I-like"/>
    <property type="match status" value="1"/>
</dbReference>
<name>A0A6H5I2B2_9HYME</name>
<dbReference type="EMBL" id="CADCXV010000513">
    <property type="protein sequence ID" value="CAB0030664.1"/>
    <property type="molecule type" value="Genomic_DNA"/>
</dbReference>
<dbReference type="Gene3D" id="3.60.10.10">
    <property type="entry name" value="Endonuclease/exonuclease/phosphatase"/>
    <property type="match status" value="1"/>
</dbReference>
<keyword evidence="3" id="KW-1185">Reference proteome</keyword>
<evidence type="ECO:0000313" key="2">
    <source>
        <dbReference type="EMBL" id="CAB0030664.1"/>
    </source>
</evidence>